<evidence type="ECO:0000256" key="4">
    <source>
        <dbReference type="ARBA" id="ARBA00019403"/>
    </source>
</evidence>
<name>A0A1G1YWE3_9BACT</name>
<keyword evidence="6" id="KW-0479">Metal-binding</keyword>
<accession>A0A1G1YWE3</accession>
<dbReference type="InterPro" id="IPR036895">
    <property type="entry name" value="Uracil-DNA_glycosylase-like_sf"/>
</dbReference>
<evidence type="ECO:0000259" key="12">
    <source>
        <dbReference type="SMART" id="SM00986"/>
    </source>
</evidence>
<dbReference type="Pfam" id="PF03167">
    <property type="entry name" value="UDG"/>
    <property type="match status" value="1"/>
</dbReference>
<evidence type="ECO:0000313" key="14">
    <source>
        <dbReference type="Proteomes" id="UP000178122"/>
    </source>
</evidence>
<keyword evidence="8" id="KW-0378">Hydrolase</keyword>
<dbReference type="InterPro" id="IPR051536">
    <property type="entry name" value="UDG_Type-4/5"/>
</dbReference>
<dbReference type="SMART" id="SM00986">
    <property type="entry name" value="UDG"/>
    <property type="match status" value="1"/>
</dbReference>
<dbReference type="GO" id="GO:0006281">
    <property type="term" value="P:DNA repair"/>
    <property type="evidence" value="ECO:0007669"/>
    <property type="project" value="UniProtKB-KW"/>
</dbReference>
<evidence type="ECO:0000256" key="2">
    <source>
        <dbReference type="ARBA" id="ARBA00006521"/>
    </source>
</evidence>
<dbReference type="SUPFAM" id="SSF52141">
    <property type="entry name" value="Uracil-DNA glycosylase-like"/>
    <property type="match status" value="1"/>
</dbReference>
<keyword evidence="7" id="KW-0227">DNA damage</keyword>
<dbReference type="GO" id="GO:0051539">
    <property type="term" value="F:4 iron, 4 sulfur cluster binding"/>
    <property type="evidence" value="ECO:0007669"/>
    <property type="project" value="UniProtKB-KW"/>
</dbReference>
<dbReference type="EC" id="3.2.2.27" evidence="3"/>
<sequence>MADTLFSLAEQIRRCTACPLYKNRTLAVPGEGKVGSRLMLIGEAPGAEEDRTGLPFVGRSGKFLDMMLSVAGLNRGDVFVTGACKCRPPKNRTPSTREITTCHDLWLVKQIDILKPELIVVLGGVALKSLLDGSEYADLELKKMHGKLIAFNDLKYFVTYHPSAGMRFPAIRNLMEGDFLKLGKVLNAISK</sequence>
<evidence type="ECO:0000256" key="8">
    <source>
        <dbReference type="ARBA" id="ARBA00022801"/>
    </source>
</evidence>
<evidence type="ECO:0000256" key="10">
    <source>
        <dbReference type="ARBA" id="ARBA00023014"/>
    </source>
</evidence>
<evidence type="ECO:0000256" key="1">
    <source>
        <dbReference type="ARBA" id="ARBA00001400"/>
    </source>
</evidence>
<evidence type="ECO:0000313" key="13">
    <source>
        <dbReference type="EMBL" id="OGY55717.1"/>
    </source>
</evidence>
<dbReference type="InterPro" id="IPR005273">
    <property type="entry name" value="Ura-DNA_glyco_family4"/>
</dbReference>
<evidence type="ECO:0000256" key="6">
    <source>
        <dbReference type="ARBA" id="ARBA00022723"/>
    </source>
</evidence>
<keyword evidence="10" id="KW-0411">Iron-sulfur</keyword>
<comment type="caution">
    <text evidence="13">The sequence shown here is derived from an EMBL/GenBank/DDBJ whole genome shotgun (WGS) entry which is preliminary data.</text>
</comment>
<evidence type="ECO:0000256" key="9">
    <source>
        <dbReference type="ARBA" id="ARBA00023004"/>
    </source>
</evidence>
<dbReference type="Proteomes" id="UP000178122">
    <property type="component" value="Unassembled WGS sequence"/>
</dbReference>
<proteinExistence type="inferred from homology"/>
<evidence type="ECO:0000256" key="3">
    <source>
        <dbReference type="ARBA" id="ARBA00012030"/>
    </source>
</evidence>
<dbReference type="AlphaFoldDB" id="A0A1G1YWE3"/>
<dbReference type="NCBIfam" id="TIGR00758">
    <property type="entry name" value="UDG_fam4"/>
    <property type="match status" value="1"/>
</dbReference>
<gene>
    <name evidence="13" type="ORF">A2912_01240</name>
</gene>
<keyword evidence="5" id="KW-0004">4Fe-4S</keyword>
<evidence type="ECO:0000256" key="11">
    <source>
        <dbReference type="ARBA" id="ARBA00023204"/>
    </source>
</evidence>
<dbReference type="PANTHER" id="PTHR33693">
    <property type="entry name" value="TYPE-5 URACIL-DNA GLYCOSYLASE"/>
    <property type="match status" value="1"/>
</dbReference>
<comment type="similarity">
    <text evidence="2">Belongs to the uracil-DNA glycosylase (UDG) superfamily. Type 4 (UDGa) family.</text>
</comment>
<feature type="domain" description="Uracil-DNA glycosylase-like" evidence="12">
    <location>
        <begin position="29"/>
        <end position="180"/>
    </location>
</feature>
<dbReference type="PANTHER" id="PTHR33693:SF1">
    <property type="entry name" value="TYPE-4 URACIL-DNA GLYCOSYLASE"/>
    <property type="match status" value="1"/>
</dbReference>
<dbReference type="CDD" id="cd10030">
    <property type="entry name" value="UDG-F4_TTUDGA_SPO1dp_like"/>
    <property type="match status" value="1"/>
</dbReference>
<dbReference type="Gene3D" id="3.40.470.10">
    <property type="entry name" value="Uracil-DNA glycosylase-like domain"/>
    <property type="match status" value="1"/>
</dbReference>
<reference evidence="13 14" key="1">
    <citation type="journal article" date="2016" name="Nat. Commun.">
        <title>Thousands of microbial genomes shed light on interconnected biogeochemical processes in an aquifer system.</title>
        <authorList>
            <person name="Anantharaman K."/>
            <person name="Brown C.T."/>
            <person name="Hug L.A."/>
            <person name="Sharon I."/>
            <person name="Castelle C.J."/>
            <person name="Probst A.J."/>
            <person name="Thomas B.C."/>
            <person name="Singh A."/>
            <person name="Wilkins M.J."/>
            <person name="Karaoz U."/>
            <person name="Brodie E.L."/>
            <person name="Williams K.H."/>
            <person name="Hubbard S.S."/>
            <person name="Banfield J.F."/>
        </authorList>
    </citation>
    <scope>NUCLEOTIDE SEQUENCE [LARGE SCALE GENOMIC DNA]</scope>
</reference>
<comment type="catalytic activity">
    <reaction evidence="1">
        <text>Hydrolyzes single-stranded DNA or mismatched double-stranded DNA and polynucleotides, releasing free uracil.</text>
        <dbReference type="EC" id="3.2.2.27"/>
    </reaction>
</comment>
<keyword evidence="11" id="KW-0234">DNA repair</keyword>
<dbReference type="InterPro" id="IPR005122">
    <property type="entry name" value="Uracil-DNA_glycosylase-like"/>
</dbReference>
<keyword evidence="9" id="KW-0408">Iron</keyword>
<dbReference type="GO" id="GO:0004844">
    <property type="term" value="F:uracil DNA N-glycosylase activity"/>
    <property type="evidence" value="ECO:0007669"/>
    <property type="project" value="UniProtKB-EC"/>
</dbReference>
<organism evidence="13 14">
    <name type="scientific">Candidatus Buchananbacteria bacterium RIFCSPLOWO2_01_FULL_40_23b</name>
    <dbReference type="NCBI Taxonomy" id="1797544"/>
    <lineage>
        <taxon>Bacteria</taxon>
        <taxon>Candidatus Buchananiibacteriota</taxon>
    </lineage>
</organism>
<protein>
    <recommendedName>
        <fullName evidence="4">Type-4 uracil-DNA glycosylase</fullName>
        <ecNumber evidence="3">3.2.2.27</ecNumber>
    </recommendedName>
</protein>
<dbReference type="EMBL" id="MHIN01000006">
    <property type="protein sequence ID" value="OGY55717.1"/>
    <property type="molecule type" value="Genomic_DNA"/>
</dbReference>
<evidence type="ECO:0000256" key="5">
    <source>
        <dbReference type="ARBA" id="ARBA00022485"/>
    </source>
</evidence>
<dbReference type="GO" id="GO:0046872">
    <property type="term" value="F:metal ion binding"/>
    <property type="evidence" value="ECO:0007669"/>
    <property type="project" value="UniProtKB-KW"/>
</dbReference>
<evidence type="ECO:0000256" key="7">
    <source>
        <dbReference type="ARBA" id="ARBA00022763"/>
    </source>
</evidence>
<dbReference type="SMART" id="SM00987">
    <property type="entry name" value="UreE_C"/>
    <property type="match status" value="1"/>
</dbReference>